<evidence type="ECO:0000313" key="9">
    <source>
        <dbReference type="EMBL" id="MCZ0689427.1"/>
    </source>
</evidence>
<dbReference type="Pfam" id="PF00528">
    <property type="entry name" value="BPD_transp_1"/>
    <property type="match status" value="1"/>
</dbReference>
<evidence type="ECO:0000256" key="5">
    <source>
        <dbReference type="ARBA" id="ARBA00022989"/>
    </source>
</evidence>
<reference evidence="12" key="6">
    <citation type="submission" date="2022-12" db="EMBL/GenBank/DDBJ databases">
        <title>Genome of R. gnavus strain RSHDN_120.</title>
        <authorList>
            <person name="Abdugheni R."/>
        </authorList>
    </citation>
    <scope>NUCLEOTIDE SEQUENCE</scope>
    <source>
        <strain evidence="12">RSHDN_120</strain>
    </source>
</reference>
<dbReference type="CDD" id="cd06261">
    <property type="entry name" value="TM_PBP2"/>
    <property type="match status" value="1"/>
</dbReference>
<dbReference type="Gene3D" id="1.10.3720.10">
    <property type="entry name" value="MetI-like"/>
    <property type="match status" value="1"/>
</dbReference>
<evidence type="ECO:0000313" key="22">
    <source>
        <dbReference type="Proteomes" id="UP000286137"/>
    </source>
</evidence>
<dbReference type="Proteomes" id="UP001296643">
    <property type="component" value="Unassembled WGS sequence"/>
</dbReference>
<dbReference type="Proteomes" id="UP001212160">
    <property type="component" value="Unassembled WGS sequence"/>
</dbReference>
<evidence type="ECO:0000313" key="21">
    <source>
        <dbReference type="Proteomes" id="UP000285697"/>
    </source>
</evidence>
<keyword evidence="2 7" id="KW-0813">Transport</keyword>
<dbReference type="InterPro" id="IPR035906">
    <property type="entry name" value="MetI-like_sf"/>
</dbReference>
<dbReference type="EMBL" id="JAAIRM010000004">
    <property type="protein sequence ID" value="NSI18394.1"/>
    <property type="molecule type" value="Genomic_DNA"/>
</dbReference>
<dbReference type="EMBL" id="JAAIRV010000006">
    <property type="protein sequence ID" value="NSI57699.1"/>
    <property type="molecule type" value="Genomic_DNA"/>
</dbReference>
<dbReference type="GO" id="GO:0005886">
    <property type="term" value="C:plasma membrane"/>
    <property type="evidence" value="ECO:0007669"/>
    <property type="project" value="UniProtKB-SubCell"/>
</dbReference>
<dbReference type="GO" id="GO:0055085">
    <property type="term" value="P:transmembrane transport"/>
    <property type="evidence" value="ECO:0007669"/>
    <property type="project" value="InterPro"/>
</dbReference>
<dbReference type="Proteomes" id="UP000284472">
    <property type="component" value="Unassembled WGS sequence"/>
</dbReference>
<evidence type="ECO:0000256" key="3">
    <source>
        <dbReference type="ARBA" id="ARBA00022475"/>
    </source>
</evidence>
<dbReference type="SUPFAM" id="SSF161098">
    <property type="entry name" value="MetI-like"/>
    <property type="match status" value="1"/>
</dbReference>
<dbReference type="EMBL" id="NIHW01000014">
    <property type="protein sequence ID" value="PLT87248.1"/>
    <property type="molecule type" value="Genomic_DNA"/>
</dbReference>
<dbReference type="InterPro" id="IPR051393">
    <property type="entry name" value="ABC_transporter_permease"/>
</dbReference>
<evidence type="ECO:0000256" key="7">
    <source>
        <dbReference type="RuleBase" id="RU363032"/>
    </source>
</evidence>
<dbReference type="Proteomes" id="UP001211731">
    <property type="component" value="Unassembled WGS sequence"/>
</dbReference>
<evidence type="ECO:0000313" key="14">
    <source>
        <dbReference type="EMBL" id="NSI57699.1"/>
    </source>
</evidence>
<reference evidence="15 19" key="1">
    <citation type="journal article" date="2017" name="Genome Med.">
        <title>A novel Ruminococcus gnavus clade enriched in inflammatory bowel disease patients.</title>
        <authorList>
            <person name="Hall A.B."/>
            <person name="Yassour M."/>
            <person name="Sauk J."/>
            <person name="Garner A."/>
            <person name="Jiang X."/>
            <person name="Arthur T."/>
            <person name="Lagoudas G.K."/>
            <person name="Vatanen T."/>
            <person name="Fornelos N."/>
            <person name="Wilson R."/>
            <person name="Bertha M."/>
            <person name="Cohen M."/>
            <person name="Garber J."/>
            <person name="Khalili H."/>
            <person name="Gevers D."/>
            <person name="Ananthakrishnan A.N."/>
            <person name="Kugathasan S."/>
            <person name="Lander E.S."/>
            <person name="Blainey P."/>
            <person name="Vlamakis H."/>
            <person name="Xavier R.J."/>
            <person name="Huttenhower C."/>
        </authorList>
    </citation>
    <scope>NUCLEOTIDE SEQUENCE [LARGE SCALE GENOMIC DNA]</scope>
    <source>
        <strain evidence="15 19">RJX1128</strain>
    </source>
</reference>
<feature type="domain" description="ABC transmembrane type-1" evidence="8">
    <location>
        <begin position="77"/>
        <end position="291"/>
    </location>
</feature>
<feature type="transmembrane region" description="Helical" evidence="7">
    <location>
        <begin position="164"/>
        <end position="184"/>
    </location>
</feature>
<dbReference type="STRING" id="33038.GCA_900067245_02588"/>
<evidence type="ECO:0000313" key="20">
    <source>
        <dbReference type="Proteomes" id="UP000284472"/>
    </source>
</evidence>
<evidence type="ECO:0000313" key="11">
    <source>
        <dbReference type="EMBL" id="MDB8738777.1"/>
    </source>
</evidence>
<evidence type="ECO:0000256" key="4">
    <source>
        <dbReference type="ARBA" id="ARBA00022692"/>
    </source>
</evidence>
<comment type="similarity">
    <text evidence="7">Belongs to the binding-protein-dependent transport system permease family.</text>
</comment>
<evidence type="ECO:0000313" key="13">
    <source>
        <dbReference type="EMBL" id="NSI18394.1"/>
    </source>
</evidence>
<evidence type="ECO:0000256" key="1">
    <source>
        <dbReference type="ARBA" id="ARBA00004651"/>
    </source>
</evidence>
<dbReference type="EMBL" id="JAPZEG010000005">
    <property type="protein sequence ID" value="MDE1203131.1"/>
    <property type="molecule type" value="Genomic_DNA"/>
</dbReference>
<organism evidence="10 23">
    <name type="scientific">Mediterraneibacter gnavus</name>
    <name type="common">Ruminococcus gnavus</name>
    <dbReference type="NCBI Taxonomy" id="33038"/>
    <lineage>
        <taxon>Bacteria</taxon>
        <taxon>Bacillati</taxon>
        <taxon>Bacillota</taxon>
        <taxon>Clostridia</taxon>
        <taxon>Lachnospirales</taxon>
        <taxon>Lachnospiraceae</taxon>
        <taxon>Mediterraneibacter</taxon>
    </lineage>
</organism>
<dbReference type="Proteomes" id="UP001149331">
    <property type="component" value="Unassembled WGS sequence"/>
</dbReference>
<evidence type="ECO:0000256" key="6">
    <source>
        <dbReference type="ARBA" id="ARBA00023136"/>
    </source>
</evidence>
<proteinExistence type="inferred from homology"/>
<dbReference type="Proteomes" id="UP000286137">
    <property type="component" value="Unassembled WGS sequence"/>
</dbReference>
<keyword evidence="3" id="KW-1003">Cell membrane</keyword>
<evidence type="ECO:0000259" key="8">
    <source>
        <dbReference type="PROSITE" id="PS50928"/>
    </source>
</evidence>
<dbReference type="Proteomes" id="UP001076974">
    <property type="component" value="Unassembled WGS sequence"/>
</dbReference>
<evidence type="ECO:0000313" key="16">
    <source>
        <dbReference type="EMBL" id="RGQ62098.1"/>
    </source>
</evidence>
<reference evidence="10" key="7">
    <citation type="submission" date="2023-01" db="EMBL/GenBank/DDBJ databases">
        <title>Human gut microbiome strain richness.</title>
        <authorList>
            <person name="Chen-Liaw A."/>
        </authorList>
    </citation>
    <scope>NUCLEOTIDE SEQUENCE</scope>
    <source>
        <strain evidence="11">1001217st1_A9_1001217B_191108</strain>
        <strain evidence="10">RTP21484st1_H11_RTP21484_190118</strain>
    </source>
</reference>
<sequence>MAELNKLNKKSQKRNNRAGFLFLLPLIVIFIGLLGYSFYFLSVNSFRDVTITFRHTEFTGLANYKTVLTDLKFWRSLLNTFILSAANIFCGLTFGFFIAIVLNFKMKGKRFFHALFFIPSMLPIALMAAVFSSMLEYKNGIINQLLRGVGLDVLAQRWLADPRLAIFSVCSVSVFLIGIPIMYYTADLTTISDSVLEAATMDGAKTRHQLFLVIYPMLKNTHKTIILSMLLGGFREMERVFLMTDGGPGGKTEIIGTYIYRATRSAGSNIGLVCAAAIVVLIVAFLISFIQLRLTEKNG</sequence>
<feature type="transmembrane region" description="Helical" evidence="7">
    <location>
        <begin position="114"/>
        <end position="135"/>
    </location>
</feature>
<keyword evidence="5 7" id="KW-1133">Transmembrane helix</keyword>
<dbReference type="Proteomes" id="UP001296580">
    <property type="component" value="Unassembled WGS sequence"/>
</dbReference>
<feature type="transmembrane region" description="Helical" evidence="7">
    <location>
        <begin position="20"/>
        <end position="41"/>
    </location>
</feature>
<evidence type="ECO:0000313" key="23">
    <source>
        <dbReference type="Proteomes" id="UP001212160"/>
    </source>
</evidence>
<evidence type="ECO:0000313" key="12">
    <source>
        <dbReference type="EMBL" id="MDE1203131.1"/>
    </source>
</evidence>
<reference evidence="9" key="5">
    <citation type="submission" date="2022-11" db="EMBL/GenBank/DDBJ databases">
        <title>Temperate bacteriophages infecting mucin-degrading bacterium Ruminococcus gnavus from the human gut.</title>
        <authorList>
            <person name="Buttimer C."/>
        </authorList>
    </citation>
    <scope>NUCLEOTIDE SEQUENCE</scope>
    <source>
        <strain evidence="9">CCUG 52279</strain>
    </source>
</reference>
<reference evidence="13" key="3">
    <citation type="journal article" date="2020" name="Cell Host Microbe">
        <title>Functional and Genomic Variation between Human-Derived Isolates of Lachnospiraceae Reveals Inter- and Intra-Species Diversity.</title>
        <authorList>
            <person name="Sorbara M.T."/>
            <person name="Littmann E.R."/>
            <person name="Fontana E."/>
            <person name="Moody T.U."/>
            <person name="Kohout C.E."/>
            <person name="Gjonbalaj M."/>
            <person name="Eaton V."/>
            <person name="Seok R."/>
            <person name="Leiner I.M."/>
            <person name="Pamer E.G."/>
        </authorList>
    </citation>
    <scope>NUCLEOTIDE SEQUENCE</scope>
    <source>
        <strain evidence="14">MSK.15.32</strain>
        <strain evidence="13">MSK.22.53</strain>
    </source>
</reference>
<dbReference type="EMBL" id="JAPRBD010000004">
    <property type="protein sequence ID" value="MCZ0689427.1"/>
    <property type="molecule type" value="Genomic_DNA"/>
</dbReference>
<dbReference type="Proteomes" id="UP000285697">
    <property type="component" value="Unassembled WGS sequence"/>
</dbReference>
<dbReference type="EMBL" id="JAQMLA010000065">
    <property type="protein sequence ID" value="MDB8688127.1"/>
    <property type="molecule type" value="Genomic_DNA"/>
</dbReference>
<dbReference type="Proteomes" id="UP000234840">
    <property type="component" value="Unassembled WGS sequence"/>
</dbReference>
<dbReference type="RefSeq" id="WP_023923981.1">
    <property type="nucleotide sequence ID" value="NZ_CACRUU010000084.1"/>
</dbReference>
<evidence type="ECO:0000313" key="10">
    <source>
        <dbReference type="EMBL" id="MDB8688127.1"/>
    </source>
</evidence>
<evidence type="ECO:0000256" key="2">
    <source>
        <dbReference type="ARBA" id="ARBA00022448"/>
    </source>
</evidence>
<dbReference type="EMBL" id="JAQMLR010000007">
    <property type="protein sequence ID" value="MDB8738777.1"/>
    <property type="molecule type" value="Genomic_DNA"/>
</dbReference>
<dbReference type="AlphaFoldDB" id="A0A2N5NNT5"/>
<reference evidence="13" key="4">
    <citation type="submission" date="2020-02" db="EMBL/GenBank/DDBJ databases">
        <authorList>
            <person name="Littmann E."/>
            <person name="Sorbara M."/>
        </authorList>
    </citation>
    <scope>NUCLEOTIDE SEQUENCE</scope>
    <source>
        <strain evidence="14">MSK.15.32</strain>
        <strain evidence="13">MSK.22.53</strain>
    </source>
</reference>
<evidence type="ECO:0000313" key="18">
    <source>
        <dbReference type="EMBL" id="RHG22599.1"/>
    </source>
</evidence>
<gene>
    <name evidence="15" type="ORF">CDL20_07235</name>
    <name evidence="18" type="ORF">DW270_01595</name>
    <name evidence="17" type="ORF">DW812_00025</name>
    <name evidence="16" type="ORF">DWY88_14630</name>
    <name evidence="13" type="ORF">G4958_03270</name>
    <name evidence="14" type="ORF">G4993_04700</name>
    <name evidence="12" type="ORF">O4N78_06000</name>
    <name evidence="9" type="ORF">OZZ16_05780</name>
    <name evidence="11" type="ORF">PNU63_08320</name>
    <name evidence="10" type="ORF">PNW85_15935</name>
</gene>
<dbReference type="EMBL" id="QRTJ01000038">
    <property type="protein sequence ID" value="RGQ62098.1"/>
    <property type="molecule type" value="Genomic_DNA"/>
</dbReference>
<evidence type="ECO:0000313" key="19">
    <source>
        <dbReference type="Proteomes" id="UP000234840"/>
    </source>
</evidence>
<dbReference type="EMBL" id="QSIR01000001">
    <property type="protein sequence ID" value="RHD09178.1"/>
    <property type="molecule type" value="Genomic_DNA"/>
</dbReference>
<protein>
    <submittedName>
        <fullName evidence="10">Sugar ABC transporter permease</fullName>
    </submittedName>
</protein>
<dbReference type="PANTHER" id="PTHR30193:SF37">
    <property type="entry name" value="INNER MEMBRANE ABC TRANSPORTER PERMEASE PROTEIN YCJO"/>
    <property type="match status" value="1"/>
</dbReference>
<keyword evidence="6 7" id="KW-0472">Membrane</keyword>
<reference evidence="20 21" key="2">
    <citation type="submission" date="2018-08" db="EMBL/GenBank/DDBJ databases">
        <title>A genome reference for cultivated species of the human gut microbiota.</title>
        <authorList>
            <person name="Zou Y."/>
            <person name="Xue W."/>
            <person name="Luo G."/>
        </authorList>
    </citation>
    <scope>NUCLEOTIDE SEQUENCE [LARGE SCALE GENOMIC DNA]</scope>
    <source>
        <strain evidence="16 22">AF27-4BH</strain>
        <strain evidence="18 21">AM22-7AC</strain>
        <strain evidence="17 20">AM32-6</strain>
    </source>
</reference>
<evidence type="ECO:0000313" key="15">
    <source>
        <dbReference type="EMBL" id="PLT87248.1"/>
    </source>
</evidence>
<feature type="transmembrane region" description="Helical" evidence="7">
    <location>
        <begin position="81"/>
        <end position="102"/>
    </location>
</feature>
<accession>A0A2N5NNT5</accession>
<dbReference type="InterPro" id="IPR000515">
    <property type="entry name" value="MetI-like"/>
</dbReference>
<evidence type="ECO:0000313" key="17">
    <source>
        <dbReference type="EMBL" id="RHD09178.1"/>
    </source>
</evidence>
<feature type="transmembrane region" description="Helical" evidence="7">
    <location>
        <begin position="270"/>
        <end position="292"/>
    </location>
</feature>
<name>A0A2N5NNT5_MEDGN</name>
<comment type="caution">
    <text evidence="10">The sequence shown here is derived from an EMBL/GenBank/DDBJ whole genome shotgun (WGS) entry which is preliminary data.</text>
</comment>
<comment type="subcellular location">
    <subcellularLocation>
        <location evidence="1 7">Cell membrane</location>
        <topology evidence="1 7">Multi-pass membrane protein</topology>
    </subcellularLocation>
</comment>
<dbReference type="EMBL" id="QRIA01000001">
    <property type="protein sequence ID" value="RHG22599.1"/>
    <property type="molecule type" value="Genomic_DNA"/>
</dbReference>
<dbReference type="PANTHER" id="PTHR30193">
    <property type="entry name" value="ABC TRANSPORTER PERMEASE PROTEIN"/>
    <property type="match status" value="1"/>
</dbReference>
<keyword evidence="4 7" id="KW-0812">Transmembrane</keyword>
<dbReference type="PROSITE" id="PS50928">
    <property type="entry name" value="ABC_TM1"/>
    <property type="match status" value="1"/>
</dbReference>